<evidence type="ECO:0000313" key="2">
    <source>
        <dbReference type="Proteomes" id="UP000264589"/>
    </source>
</evidence>
<dbReference type="Proteomes" id="UP000264589">
    <property type="component" value="Unassembled WGS sequence"/>
</dbReference>
<gene>
    <name evidence="1" type="ORF">DX908_04630</name>
</gene>
<organism evidence="1 2">
    <name type="scientific">Parvularcula marina</name>
    <dbReference type="NCBI Taxonomy" id="2292771"/>
    <lineage>
        <taxon>Bacteria</taxon>
        <taxon>Pseudomonadati</taxon>
        <taxon>Pseudomonadota</taxon>
        <taxon>Alphaproteobacteria</taxon>
        <taxon>Parvularculales</taxon>
        <taxon>Parvularculaceae</taxon>
        <taxon>Parvularcula</taxon>
    </lineage>
</organism>
<name>A0A371RGN8_9PROT</name>
<accession>A0A371RGN8</accession>
<proteinExistence type="predicted"/>
<keyword evidence="2" id="KW-1185">Reference proteome</keyword>
<evidence type="ECO:0000313" key="1">
    <source>
        <dbReference type="EMBL" id="RFB04627.1"/>
    </source>
</evidence>
<dbReference type="AlphaFoldDB" id="A0A371RGN8"/>
<reference evidence="1 2" key="1">
    <citation type="submission" date="2018-08" db="EMBL/GenBank/DDBJ databases">
        <title>Parvularcula sp. SM1705, isolated from surface water of the South Sea China.</title>
        <authorList>
            <person name="Sun L."/>
        </authorList>
    </citation>
    <scope>NUCLEOTIDE SEQUENCE [LARGE SCALE GENOMIC DNA]</scope>
    <source>
        <strain evidence="1 2">SM1705</strain>
    </source>
</reference>
<sequence>MVREYERNLLELAETLRQGGASEDVALQRKIRGLQLSNKWIIADAIATDCHELDDLRAKLELWRLSVLGTHGERPRSPEEELIASVQDDLARLSLDK</sequence>
<comment type="caution">
    <text evidence="1">The sequence shown here is derived from an EMBL/GenBank/DDBJ whole genome shotgun (WGS) entry which is preliminary data.</text>
</comment>
<protein>
    <submittedName>
        <fullName evidence="1">Uncharacterized protein</fullName>
    </submittedName>
</protein>
<dbReference type="EMBL" id="QUQO01000001">
    <property type="protein sequence ID" value="RFB04627.1"/>
    <property type="molecule type" value="Genomic_DNA"/>
</dbReference>
<dbReference type="InParanoid" id="A0A371RGN8"/>